<keyword evidence="6" id="KW-1185">Reference proteome</keyword>
<dbReference type="Pfam" id="PF01551">
    <property type="entry name" value="Peptidase_M23"/>
    <property type="match status" value="1"/>
</dbReference>
<dbReference type="InterPro" id="IPR011055">
    <property type="entry name" value="Dup_hybrid_motif"/>
</dbReference>
<dbReference type="CDD" id="cd12797">
    <property type="entry name" value="M23_peptidase"/>
    <property type="match status" value="1"/>
</dbReference>
<feature type="chain" id="PRO_5012342971" description="M23ase beta-sheet core domain-containing protein" evidence="3">
    <location>
        <begin position="44"/>
        <end position="492"/>
    </location>
</feature>
<dbReference type="GO" id="GO:0004222">
    <property type="term" value="F:metalloendopeptidase activity"/>
    <property type="evidence" value="ECO:0007669"/>
    <property type="project" value="TreeGrafter"/>
</dbReference>
<dbReference type="InterPro" id="IPR016047">
    <property type="entry name" value="M23ase_b-sheet_dom"/>
</dbReference>
<dbReference type="KEGG" id="tes:BW730_04875"/>
<dbReference type="RefSeq" id="WP_077685269.1">
    <property type="nucleotide sequence ID" value="NZ_CP019606.1"/>
</dbReference>
<dbReference type="AlphaFoldDB" id="A0A1Q2CLG5"/>
<dbReference type="EMBL" id="CP019606">
    <property type="protein sequence ID" value="AQP46953.1"/>
    <property type="molecule type" value="Genomic_DNA"/>
</dbReference>
<evidence type="ECO:0000259" key="4">
    <source>
        <dbReference type="Pfam" id="PF01551"/>
    </source>
</evidence>
<name>A0A1Q2CLG5_9ACTN</name>
<reference evidence="6" key="1">
    <citation type="submission" date="2017-02" db="EMBL/GenBank/DDBJ databases">
        <title>Tessaracoccus aquaemaris sp. nov., isolated from the intestine of a Korean rockfish, Sebastes schlegelii, in a marine aquaculture pond.</title>
        <authorList>
            <person name="Tak E.J."/>
            <person name="Bae J.-W."/>
        </authorList>
    </citation>
    <scope>NUCLEOTIDE SEQUENCE [LARGE SCALE GENOMIC DNA]</scope>
    <source>
        <strain evidence="6">NSG39</strain>
    </source>
</reference>
<feature type="compositionally biased region" description="Low complexity" evidence="2">
    <location>
        <begin position="320"/>
        <end position="362"/>
    </location>
</feature>
<gene>
    <name evidence="5" type="ORF">BW730_04875</name>
</gene>
<dbReference type="InterPro" id="IPR050570">
    <property type="entry name" value="Cell_wall_metabolism_enzyme"/>
</dbReference>
<feature type="coiled-coil region" evidence="1">
    <location>
        <begin position="43"/>
        <end position="140"/>
    </location>
</feature>
<dbReference type="PANTHER" id="PTHR21666:SF270">
    <property type="entry name" value="MUREIN HYDROLASE ACTIVATOR ENVC"/>
    <property type="match status" value="1"/>
</dbReference>
<feature type="compositionally biased region" description="Basic and acidic residues" evidence="2">
    <location>
        <begin position="261"/>
        <end position="319"/>
    </location>
</feature>
<keyword evidence="3" id="KW-0732">Signal</keyword>
<dbReference type="SUPFAM" id="SSF51261">
    <property type="entry name" value="Duplicated hybrid motif"/>
    <property type="match status" value="1"/>
</dbReference>
<dbReference type="Proteomes" id="UP000188145">
    <property type="component" value="Chromosome"/>
</dbReference>
<protein>
    <recommendedName>
        <fullName evidence="4">M23ase beta-sheet core domain-containing protein</fullName>
    </recommendedName>
</protein>
<organism evidence="5 6">
    <name type="scientific">Tessaracoccus aquimaris</name>
    <dbReference type="NCBI Taxonomy" id="1332264"/>
    <lineage>
        <taxon>Bacteria</taxon>
        <taxon>Bacillati</taxon>
        <taxon>Actinomycetota</taxon>
        <taxon>Actinomycetes</taxon>
        <taxon>Propionibacteriales</taxon>
        <taxon>Propionibacteriaceae</taxon>
        <taxon>Tessaracoccus</taxon>
    </lineage>
</organism>
<dbReference type="STRING" id="1332264.BW730_04875"/>
<feature type="compositionally biased region" description="Low complexity" evidence="2">
    <location>
        <begin position="214"/>
        <end position="223"/>
    </location>
</feature>
<dbReference type="OrthoDB" id="1099523at2"/>
<feature type="domain" description="M23ase beta-sheet core" evidence="4">
    <location>
        <begin position="388"/>
        <end position="486"/>
    </location>
</feature>
<evidence type="ECO:0000313" key="6">
    <source>
        <dbReference type="Proteomes" id="UP000188145"/>
    </source>
</evidence>
<feature type="signal peptide" evidence="3">
    <location>
        <begin position="1"/>
        <end position="43"/>
    </location>
</feature>
<keyword evidence="1" id="KW-0175">Coiled coil</keyword>
<feature type="region of interest" description="Disordered" evidence="2">
    <location>
        <begin position="205"/>
        <end position="362"/>
    </location>
</feature>
<accession>A0A1Q2CLG5</accession>
<evidence type="ECO:0000313" key="5">
    <source>
        <dbReference type="EMBL" id="AQP46953.1"/>
    </source>
</evidence>
<proteinExistence type="predicted"/>
<dbReference type="PANTHER" id="PTHR21666">
    <property type="entry name" value="PEPTIDASE-RELATED"/>
    <property type="match status" value="1"/>
</dbReference>
<dbReference type="Gene3D" id="2.70.70.10">
    <property type="entry name" value="Glucose Permease (Domain IIA)"/>
    <property type="match status" value="1"/>
</dbReference>
<evidence type="ECO:0000256" key="2">
    <source>
        <dbReference type="SAM" id="MobiDB-lite"/>
    </source>
</evidence>
<evidence type="ECO:0000256" key="1">
    <source>
        <dbReference type="SAM" id="Coils"/>
    </source>
</evidence>
<evidence type="ECO:0000256" key="3">
    <source>
        <dbReference type="SAM" id="SignalP"/>
    </source>
</evidence>
<sequence length="492" mass="52687">MKREQGSSPKPVRRQLTTRLARGIVAAACAVTLVCSTWTPATADDLDDRKEQLKQEMATQAVAVDEAHASLNSAVQAAADARAQLADAKAALAAAESAQREAEELDAQREKELAAAEKKLKQAQADVAAAKAALDSVNKRLDEEILVTTQQNSGLLNLALIFSDVDASNLNQRAQLADTLFDSSTKQLDELEMRRLALEDAQAEADAAEKAATEARQAAADQLKASQDATQEAEDLKAEVARLSKQRDAAEVAATDEVASEEQRQRDLEAENSSVEKRIQQRIAAEKKAAEEKAAREKAERDEAARQKAARDKAARDKAAAAASKPSSSDKGSSSSSGSSSSNKKPSSSSGGGSSSSSSSRDFIYPVPARITSQYGMRLHPVLGYWKLHDGTDFGAACNTPIKAAADGVVSERYYNGGYGNRLMIDHGKVDGYYVTTGYNHATRYVVSVGQRVSQGQTIGYVGSTGYSTGCHLHLMVWQNGSLVNPMSKWFR</sequence>
<feature type="compositionally biased region" description="Basic and acidic residues" evidence="2">
    <location>
        <begin position="234"/>
        <end position="250"/>
    </location>
</feature>